<dbReference type="Proteomes" id="UP001159363">
    <property type="component" value="Chromosome 3"/>
</dbReference>
<keyword evidence="3" id="KW-1185">Reference proteome</keyword>
<proteinExistence type="predicted"/>
<organism evidence="2 3">
    <name type="scientific">Dryococelus australis</name>
    <dbReference type="NCBI Taxonomy" id="614101"/>
    <lineage>
        <taxon>Eukaryota</taxon>
        <taxon>Metazoa</taxon>
        <taxon>Ecdysozoa</taxon>
        <taxon>Arthropoda</taxon>
        <taxon>Hexapoda</taxon>
        <taxon>Insecta</taxon>
        <taxon>Pterygota</taxon>
        <taxon>Neoptera</taxon>
        <taxon>Polyneoptera</taxon>
        <taxon>Phasmatodea</taxon>
        <taxon>Verophasmatodea</taxon>
        <taxon>Anareolatae</taxon>
        <taxon>Phasmatidae</taxon>
        <taxon>Eurycanthinae</taxon>
        <taxon>Dryococelus</taxon>
    </lineage>
</organism>
<reference evidence="2 3" key="1">
    <citation type="submission" date="2023-02" db="EMBL/GenBank/DDBJ databases">
        <title>LHISI_Scaffold_Assembly.</title>
        <authorList>
            <person name="Stuart O.P."/>
            <person name="Cleave R."/>
            <person name="Magrath M.J.L."/>
            <person name="Mikheyev A.S."/>
        </authorList>
    </citation>
    <scope>NUCLEOTIDE SEQUENCE [LARGE SCALE GENOMIC DNA]</scope>
    <source>
        <strain evidence="2">Daus_M_001</strain>
        <tissue evidence="2">Leg muscle</tissue>
    </source>
</reference>
<protein>
    <submittedName>
        <fullName evidence="2">Uncharacterized protein</fullName>
    </submittedName>
</protein>
<dbReference type="EMBL" id="JARBHB010000003">
    <property type="protein sequence ID" value="KAJ8888462.1"/>
    <property type="molecule type" value="Genomic_DNA"/>
</dbReference>
<evidence type="ECO:0000313" key="3">
    <source>
        <dbReference type="Proteomes" id="UP001159363"/>
    </source>
</evidence>
<comment type="caution">
    <text evidence="2">The sequence shown here is derived from an EMBL/GenBank/DDBJ whole genome shotgun (WGS) entry which is preliminary data.</text>
</comment>
<evidence type="ECO:0000256" key="1">
    <source>
        <dbReference type="SAM" id="MobiDB-lite"/>
    </source>
</evidence>
<feature type="compositionally biased region" description="Polar residues" evidence="1">
    <location>
        <begin position="1"/>
        <end position="10"/>
    </location>
</feature>
<sequence length="692" mass="75874">MAADVNNRSAHAQLKEADKVSASLDKRGEDRLVPLHHLLPPCLYPSRPYPIPVCRRLQNASGLSLWVICSGNLFRKHHLTAIITHRTEVKPTVPYEVEKMLAVWGRLTFAATGVCLTSSTPHVRWAGLLVCKCGRRGAAAVHGTETAFPSLVRHLDHVTPASHVPPGCPSRTSGYQRSVSPRFGETAQGFHLGRNYCSVNLTKLTKAQRKYANMEAIAMGKKMPKAISSGRRRCAKVMQQEEAIMVSVMKWPLTNVDLELFTCNADTSFSQRYINAGVGASSLRATLQGEPRYDVLERRDQIGQSYHDNTSRGRGAPAGLLITSRKEIFGSGCKIDPETILRAAISRDPLLRALIQRAYGNTARRFSPLRVGANGPPSTRVTVDLIIPSLLSSKQTPATASQGTEDSVLRVQYHLSHLGFREGSYKRGRCTTRALGPARRGRHKKLNSFLAKPGRIAVNLLASHQGDPGSIPGRVTPCGNCTGRCRWLAGFLGDLPDSPPFHSGAALYSPQSPSSALKTSMLRAVQISSLTHSGLAIFKRNDVYRSSCFYEPMCNVSRIKKKKRQLLKEVCPLKSIETGLRTEYIDCGDKHVTAIASRFHWFPTRAAVTERLDCSPPTKANRIQSPAGRSRILAYGNSAEPWRWSAGFLGDLPSPPPLHSGSAPFSPHFILIDSQNLAVKSRSNTSTQLNTC</sequence>
<name>A0ABQ9HVQ4_9NEOP</name>
<feature type="region of interest" description="Disordered" evidence="1">
    <location>
        <begin position="1"/>
        <end position="20"/>
    </location>
</feature>
<accession>A0ABQ9HVQ4</accession>
<gene>
    <name evidence="2" type="ORF">PR048_007952</name>
</gene>
<evidence type="ECO:0000313" key="2">
    <source>
        <dbReference type="EMBL" id="KAJ8888462.1"/>
    </source>
</evidence>